<evidence type="ECO:0000313" key="4">
    <source>
        <dbReference type="Proteomes" id="UP001620597"/>
    </source>
</evidence>
<protein>
    <submittedName>
        <fullName evidence="3">Divergent polysaccharide deacetylase family protein</fullName>
    </submittedName>
</protein>
<gene>
    <name evidence="3" type="ORF">WG929_03705</name>
</gene>
<dbReference type="InterPro" id="IPR011330">
    <property type="entry name" value="Glyco_hydro/deAcase_b/a-brl"/>
</dbReference>
<keyword evidence="2" id="KW-0732">Signal</keyword>
<evidence type="ECO:0000313" key="3">
    <source>
        <dbReference type="EMBL" id="MFK4751510.1"/>
    </source>
</evidence>
<dbReference type="Proteomes" id="UP001620597">
    <property type="component" value="Unassembled WGS sequence"/>
</dbReference>
<accession>A0ABW8NFF1</accession>
<feature type="chain" id="PRO_5046795560" evidence="2">
    <location>
        <begin position="22"/>
        <end position="328"/>
    </location>
</feature>
<proteinExistence type="predicted"/>
<name>A0ABW8NFF1_9GAMM</name>
<sequence length="328" mass="35290">MTAQRLCLTLWLCCWGFPASAADLLLVIDDIGNNRALGEQLLTLPAPVNMAFLPHTPYAARLAAKAAAQGHTVLLHAPMANKSGAKLGPGGLYPEMSKDEFDATLNADLDAIPAVSGLNNHMGSLLTQDCERMGWVMAIARQRQLFFIDSRTTTATCARQAALQAGVPVLGRDVFLDNDRSAEALARQFDKAVAIASKYGKAVLIGHPYPETITFLQQRLSQPAASTWQLVALNDRLAVTAAAKHRLASLTTGNMSHRKGDGEGNGENNKDRSDNNTAVVHTADADPQFLKHQTGRPESLSSTADQSIGILRLPTSNTSRLLRIHLQP</sequence>
<dbReference type="CDD" id="cd10936">
    <property type="entry name" value="CE4_DAC2"/>
    <property type="match status" value="1"/>
</dbReference>
<keyword evidence="4" id="KW-1185">Reference proteome</keyword>
<dbReference type="RefSeq" id="WP_416204962.1">
    <property type="nucleotide sequence ID" value="NZ_JBBKTX010000003.1"/>
</dbReference>
<feature type="compositionally biased region" description="Basic and acidic residues" evidence="1">
    <location>
        <begin position="258"/>
        <end position="274"/>
    </location>
</feature>
<dbReference type="EMBL" id="JBBKTX010000003">
    <property type="protein sequence ID" value="MFK4751510.1"/>
    <property type="molecule type" value="Genomic_DNA"/>
</dbReference>
<dbReference type="SUPFAM" id="SSF88713">
    <property type="entry name" value="Glycoside hydrolase/deacetylase"/>
    <property type="match status" value="1"/>
</dbReference>
<feature type="region of interest" description="Disordered" evidence="1">
    <location>
        <begin position="250"/>
        <end position="304"/>
    </location>
</feature>
<dbReference type="Gene3D" id="3.20.20.370">
    <property type="entry name" value="Glycoside hydrolase/deacetylase"/>
    <property type="match status" value="1"/>
</dbReference>
<reference evidence="3 4" key="1">
    <citation type="submission" date="2024-03" db="EMBL/GenBank/DDBJ databases">
        <title>High-quality draft genome sequence of Oceanobacter sp. wDCs-4.</title>
        <authorList>
            <person name="Dong C."/>
        </authorList>
    </citation>
    <scope>NUCLEOTIDE SEQUENCE [LARGE SCALE GENOMIC DNA]</scope>
    <source>
        <strain evidence="4">wDCs-4</strain>
    </source>
</reference>
<evidence type="ECO:0000256" key="1">
    <source>
        <dbReference type="SAM" id="MobiDB-lite"/>
    </source>
</evidence>
<evidence type="ECO:0000256" key="2">
    <source>
        <dbReference type="SAM" id="SignalP"/>
    </source>
</evidence>
<comment type="caution">
    <text evidence="3">The sequence shown here is derived from an EMBL/GenBank/DDBJ whole genome shotgun (WGS) entry which is preliminary data.</text>
</comment>
<organism evidence="3 4">
    <name type="scientific">Oceanobacter antarcticus</name>
    <dbReference type="NCBI Taxonomy" id="3133425"/>
    <lineage>
        <taxon>Bacteria</taxon>
        <taxon>Pseudomonadati</taxon>
        <taxon>Pseudomonadota</taxon>
        <taxon>Gammaproteobacteria</taxon>
        <taxon>Oceanospirillales</taxon>
        <taxon>Oceanospirillaceae</taxon>
        <taxon>Oceanobacter</taxon>
    </lineage>
</organism>
<dbReference type="PANTHER" id="PTHR30105:SF2">
    <property type="entry name" value="DIVERGENT POLYSACCHARIDE DEACETYLASE SUPERFAMILY"/>
    <property type="match status" value="1"/>
</dbReference>
<dbReference type="InterPro" id="IPR006837">
    <property type="entry name" value="Divergent_DAC"/>
</dbReference>
<feature type="signal peptide" evidence="2">
    <location>
        <begin position="1"/>
        <end position="21"/>
    </location>
</feature>
<dbReference type="PANTHER" id="PTHR30105">
    <property type="entry name" value="UNCHARACTERIZED YIBQ-RELATED"/>
    <property type="match status" value="1"/>
</dbReference>
<dbReference type="Pfam" id="PF04748">
    <property type="entry name" value="Polysacc_deac_2"/>
    <property type="match status" value="1"/>
</dbReference>